<protein>
    <recommendedName>
        <fullName evidence="3">6-bladed beta-propeller</fullName>
    </recommendedName>
</protein>
<dbReference type="SUPFAM" id="SSF63825">
    <property type="entry name" value="YWTD domain"/>
    <property type="match status" value="1"/>
</dbReference>
<dbReference type="Gene3D" id="2.120.10.30">
    <property type="entry name" value="TolB, C-terminal domain"/>
    <property type="match status" value="1"/>
</dbReference>
<accession>D0MIZ0</accession>
<dbReference type="eggNOG" id="COG3391">
    <property type="taxonomic scope" value="Bacteria"/>
</dbReference>
<sequence>MSKKVFVTTLLVVLTGLVLWWVRPARHEAARSLIAVAQDTIGWIGHGGDVVLYDALLFKGYDHALYVADQGDLSIKKFDPNGKLLRRYGGIRGEGPGELQSIVDFSIHENNLWIADVRQRRILHFDVATGRYLGEVQVPEIHPLRIVQVGPYLIVLGLGPFEELFVQYDTSGRFHRRFGIVTDRQYAKKIGMSGQLASLGDTAFVFVPLMAGYAFIFDTTGTLRGRFPLLDERPFPDSRVEDRPEGRLYIAPTSDTLNRNILVEENQLYVHTAYRKPVRRLFIDAYLLPEGRYVHSIEVANAPLGALLGGDRVYVLDDTLVAVLRLRQR</sequence>
<keyword evidence="2" id="KW-1185">Reference proteome</keyword>
<dbReference type="Pfam" id="PF17170">
    <property type="entry name" value="DUF5128"/>
    <property type="match status" value="1"/>
</dbReference>
<dbReference type="InterPro" id="IPR011042">
    <property type="entry name" value="6-blade_b-propeller_TolB-like"/>
</dbReference>
<evidence type="ECO:0000313" key="2">
    <source>
        <dbReference type="Proteomes" id="UP000002221"/>
    </source>
</evidence>
<dbReference type="Proteomes" id="UP000002221">
    <property type="component" value="Chromosome"/>
</dbReference>
<organism evidence="1 2">
    <name type="scientific">Rhodothermus marinus (strain ATCC 43812 / DSM 4252 / R-10)</name>
    <name type="common">Rhodothermus obamensis</name>
    <dbReference type="NCBI Taxonomy" id="518766"/>
    <lineage>
        <taxon>Bacteria</taxon>
        <taxon>Pseudomonadati</taxon>
        <taxon>Rhodothermota</taxon>
        <taxon>Rhodothermia</taxon>
        <taxon>Rhodothermales</taxon>
        <taxon>Rhodothermaceae</taxon>
        <taxon>Rhodothermus</taxon>
    </lineage>
</organism>
<gene>
    <name evidence="1" type="ordered locus">Rmar_1561</name>
</gene>
<evidence type="ECO:0008006" key="3">
    <source>
        <dbReference type="Google" id="ProtNLM"/>
    </source>
</evidence>
<proteinExistence type="predicted"/>
<dbReference type="KEGG" id="rmr:Rmar_1561"/>
<dbReference type="EMBL" id="CP001807">
    <property type="protein sequence ID" value="ACY48448.1"/>
    <property type="molecule type" value="Genomic_DNA"/>
</dbReference>
<dbReference type="OrthoDB" id="821257at2"/>
<dbReference type="HOGENOM" id="CLU_844353_0_0_10"/>
<reference evidence="1 2" key="1">
    <citation type="journal article" date="2009" name="Stand. Genomic Sci.">
        <title>Complete genome sequence of Rhodothermus marinus type strain (R-10).</title>
        <authorList>
            <person name="Nolan M."/>
            <person name="Tindall B.J."/>
            <person name="Pomrenke H."/>
            <person name="Lapidus A."/>
            <person name="Copeland A."/>
            <person name="Glavina Del Rio T."/>
            <person name="Lucas S."/>
            <person name="Chen F."/>
            <person name="Tice H."/>
            <person name="Cheng J.F."/>
            <person name="Saunders E."/>
            <person name="Han C."/>
            <person name="Bruce D."/>
            <person name="Goodwin L."/>
            <person name="Chain P."/>
            <person name="Pitluck S."/>
            <person name="Ovchinikova G."/>
            <person name="Pati A."/>
            <person name="Ivanova N."/>
            <person name="Mavromatis K."/>
            <person name="Chen A."/>
            <person name="Palaniappan K."/>
            <person name="Land M."/>
            <person name="Hauser L."/>
            <person name="Chang Y.J."/>
            <person name="Jeffries C.D."/>
            <person name="Brettin T."/>
            <person name="Goker M."/>
            <person name="Bristow J."/>
            <person name="Eisen J.A."/>
            <person name="Markowitz V."/>
            <person name="Hugenholtz P."/>
            <person name="Kyrpides N.C."/>
            <person name="Klenk H.P."/>
            <person name="Detter J.C."/>
        </authorList>
    </citation>
    <scope>NUCLEOTIDE SEQUENCE [LARGE SCALE GENOMIC DNA]</scope>
    <source>
        <strain evidence="2">ATCC 43812 / DSM 4252 / R-10</strain>
    </source>
</reference>
<evidence type="ECO:0000313" key="1">
    <source>
        <dbReference type="EMBL" id="ACY48448.1"/>
    </source>
</evidence>
<dbReference type="AlphaFoldDB" id="D0MIZ0"/>
<dbReference type="STRING" id="518766.Rmar_1561"/>
<dbReference type="RefSeq" id="WP_012844059.1">
    <property type="nucleotide sequence ID" value="NC_013501.1"/>
</dbReference>
<name>D0MIZ0_RHOM4</name>